<evidence type="ECO:0000313" key="12">
    <source>
        <dbReference type="EnsemblPlants" id="OBART03G06690.1"/>
    </source>
</evidence>
<keyword evidence="5 11" id="KW-0812">Transmembrane</keyword>
<name>A0A0D3FEW1_9ORYZ</name>
<keyword evidence="10 11" id="KW-0472">Membrane</keyword>
<evidence type="ECO:0000256" key="2">
    <source>
        <dbReference type="ARBA" id="ARBA00007312"/>
    </source>
</evidence>
<evidence type="ECO:0000256" key="8">
    <source>
        <dbReference type="ARBA" id="ARBA00022989"/>
    </source>
</evidence>
<dbReference type="PaxDb" id="65489-OBART03G06690.1"/>
<evidence type="ECO:0000256" key="4">
    <source>
        <dbReference type="ARBA" id="ARBA00022660"/>
    </source>
</evidence>
<dbReference type="PANTHER" id="PTHR12966">
    <property type="entry name" value="NADH DEHYDROGENASE UBIQUINONE 1 ALPHA SUBCOMPLEX SUBUNIT 13"/>
    <property type="match status" value="1"/>
</dbReference>
<keyword evidence="6 11" id="KW-0999">Mitochondrion inner membrane</keyword>
<sequence length="212" mass="23195">MASPLFSLVSRRFPKNLAPISFASSSRLVPSTNPSGNCDLQPLDLSPEAPDLREVVDLVAGGGVSESGAKMTEAWVRHKPGMASVKDMPVLQDGPPPGGFAPVRYARRIPTKGPSAIAIFLTTFGAFAWGMYQVGQGNKVRRALKEEKIAARTALVPVLQAEEDERFVKEWTKSLMWEEIIMKDVPGWKVGQSVYNSGKWMPPATGELRRED</sequence>
<keyword evidence="3 11" id="KW-0813">Transport</keyword>
<evidence type="ECO:0000256" key="5">
    <source>
        <dbReference type="ARBA" id="ARBA00022692"/>
    </source>
</evidence>
<keyword evidence="8 11" id="KW-1133">Transmembrane helix</keyword>
<keyword evidence="7 11" id="KW-0249">Electron transport</keyword>
<evidence type="ECO:0000256" key="7">
    <source>
        <dbReference type="ARBA" id="ARBA00022982"/>
    </source>
</evidence>
<comment type="subcellular location">
    <subcellularLocation>
        <location evidence="1 11">Mitochondrion inner membrane</location>
        <topology evidence="1 11">Single-pass membrane protein</topology>
        <orientation evidence="1 11">Matrix side</orientation>
    </subcellularLocation>
</comment>
<dbReference type="InterPro" id="IPR009346">
    <property type="entry name" value="GRIM-19"/>
</dbReference>
<dbReference type="GO" id="GO:0045271">
    <property type="term" value="C:respiratory chain complex I"/>
    <property type="evidence" value="ECO:0007669"/>
    <property type="project" value="UniProtKB-UniRule"/>
</dbReference>
<dbReference type="Pfam" id="PF06212">
    <property type="entry name" value="GRIM-19"/>
    <property type="match status" value="1"/>
</dbReference>
<dbReference type="AlphaFoldDB" id="A0A0D3FEW1"/>
<evidence type="ECO:0000256" key="9">
    <source>
        <dbReference type="ARBA" id="ARBA00023128"/>
    </source>
</evidence>
<evidence type="ECO:0000256" key="10">
    <source>
        <dbReference type="ARBA" id="ARBA00023136"/>
    </source>
</evidence>
<reference evidence="12" key="1">
    <citation type="journal article" date="2009" name="Rice">
        <title>De Novo Next Generation Sequencing of Plant Genomes.</title>
        <authorList>
            <person name="Rounsley S."/>
            <person name="Marri P.R."/>
            <person name="Yu Y."/>
            <person name="He R."/>
            <person name="Sisneros N."/>
            <person name="Goicoechea J.L."/>
            <person name="Lee S.J."/>
            <person name="Angelova A."/>
            <person name="Kudrna D."/>
            <person name="Luo M."/>
            <person name="Affourtit J."/>
            <person name="Desany B."/>
            <person name="Knight J."/>
            <person name="Niazi F."/>
            <person name="Egholm M."/>
            <person name="Wing R.A."/>
        </authorList>
    </citation>
    <scope>NUCLEOTIDE SEQUENCE [LARGE SCALE GENOMIC DNA]</scope>
    <source>
        <strain evidence="12">cv. IRGC 105608</strain>
    </source>
</reference>
<dbReference type="Gramene" id="OBART03G06690.1">
    <property type="protein sequence ID" value="OBART03G06690.1"/>
    <property type="gene ID" value="OBART03G06690"/>
</dbReference>
<dbReference type="Proteomes" id="UP000026960">
    <property type="component" value="Chromosome 3"/>
</dbReference>
<keyword evidence="4 11" id="KW-0679">Respiratory chain</keyword>
<accession>A0A0D3FEW1</accession>
<proteinExistence type="inferred from homology"/>
<evidence type="ECO:0000256" key="11">
    <source>
        <dbReference type="RuleBase" id="RU368034"/>
    </source>
</evidence>
<dbReference type="GO" id="GO:0005743">
    <property type="term" value="C:mitochondrial inner membrane"/>
    <property type="evidence" value="ECO:0007669"/>
    <property type="project" value="UniProtKB-SubCell"/>
</dbReference>
<keyword evidence="13" id="KW-1185">Reference proteome</keyword>
<dbReference type="PANTHER" id="PTHR12966:SF0">
    <property type="entry name" value="NADH DEHYDROGENASE [UBIQUINONE] 1 ALPHA SUBCOMPLEX SUBUNIT 13"/>
    <property type="match status" value="1"/>
</dbReference>
<keyword evidence="9 11" id="KW-0496">Mitochondrion</keyword>
<comment type="function">
    <text evidence="11">Complex I functions in the transfer of electrons from NADH to the respiratory chain. Accessory subunit of the mitochondrial membrane respiratory chain NADH dehydrogenase (Complex I), that is believed not to be involved in catalysis.</text>
</comment>
<organism evidence="12">
    <name type="scientific">Oryza barthii</name>
    <dbReference type="NCBI Taxonomy" id="65489"/>
    <lineage>
        <taxon>Eukaryota</taxon>
        <taxon>Viridiplantae</taxon>
        <taxon>Streptophyta</taxon>
        <taxon>Embryophyta</taxon>
        <taxon>Tracheophyta</taxon>
        <taxon>Spermatophyta</taxon>
        <taxon>Magnoliopsida</taxon>
        <taxon>Liliopsida</taxon>
        <taxon>Poales</taxon>
        <taxon>Poaceae</taxon>
        <taxon>BOP clade</taxon>
        <taxon>Oryzoideae</taxon>
        <taxon>Oryzeae</taxon>
        <taxon>Oryzinae</taxon>
        <taxon>Oryza</taxon>
    </lineage>
</organism>
<evidence type="ECO:0000256" key="6">
    <source>
        <dbReference type="ARBA" id="ARBA00022792"/>
    </source>
</evidence>
<dbReference type="STRING" id="65489.A0A0D3FEW1"/>
<comment type="similarity">
    <text evidence="2 11">Belongs to the complex I NDUFA13 subunit family.</text>
</comment>
<evidence type="ECO:0000256" key="3">
    <source>
        <dbReference type="ARBA" id="ARBA00022448"/>
    </source>
</evidence>
<dbReference type="HOGENOM" id="CLU_1301390_0_0_1"/>
<evidence type="ECO:0000313" key="13">
    <source>
        <dbReference type="Proteomes" id="UP000026960"/>
    </source>
</evidence>
<feature type="transmembrane region" description="Helical" evidence="11">
    <location>
        <begin position="114"/>
        <end position="132"/>
    </location>
</feature>
<dbReference type="EnsemblPlants" id="OBART03G06690.1">
    <property type="protein sequence ID" value="OBART03G06690.1"/>
    <property type="gene ID" value="OBART03G06690"/>
</dbReference>
<evidence type="ECO:0000256" key="1">
    <source>
        <dbReference type="ARBA" id="ARBA00004298"/>
    </source>
</evidence>
<reference evidence="12" key="2">
    <citation type="submission" date="2015-03" db="UniProtKB">
        <authorList>
            <consortium name="EnsemblPlants"/>
        </authorList>
    </citation>
    <scope>IDENTIFICATION</scope>
</reference>
<protein>
    <recommendedName>
        <fullName evidence="11">NADH dehydrogenase [ubiquinone] 1 alpha subcomplex subunit 13</fullName>
    </recommendedName>
</protein>
<dbReference type="eggNOG" id="KOG3300">
    <property type="taxonomic scope" value="Eukaryota"/>
</dbReference>